<evidence type="ECO:0000256" key="1">
    <source>
        <dbReference type="SAM" id="Phobius"/>
    </source>
</evidence>
<keyword evidence="1" id="KW-0472">Membrane</keyword>
<feature type="transmembrane region" description="Helical" evidence="1">
    <location>
        <begin position="21"/>
        <end position="41"/>
    </location>
</feature>
<dbReference type="EMBL" id="AAZDVE040000015">
    <property type="protein sequence ID" value="EMP9433152.1"/>
    <property type="molecule type" value="Genomic_DNA"/>
</dbReference>
<sequence length="66" mass="7667">MSVMSRIRFDEKIKLIRIKELVLFAFCLVVSIYWGSLWGSLNDFEQDKLKNSSTGTDFSVEFAEVQ</sequence>
<dbReference type="AlphaFoldDB" id="A0AAI9MVP2"/>
<organism evidence="2">
    <name type="scientific">Providencia stuartii</name>
    <dbReference type="NCBI Taxonomy" id="588"/>
    <lineage>
        <taxon>Bacteria</taxon>
        <taxon>Pseudomonadati</taxon>
        <taxon>Pseudomonadota</taxon>
        <taxon>Gammaproteobacteria</taxon>
        <taxon>Enterobacterales</taxon>
        <taxon>Morganellaceae</taxon>
        <taxon>Providencia</taxon>
    </lineage>
</organism>
<accession>A0AAI9MVP2</accession>
<protein>
    <submittedName>
        <fullName evidence="2">Uncharacterized protein</fullName>
    </submittedName>
</protein>
<gene>
    <name evidence="2" type="ORF">JRA39_002207</name>
</gene>
<name>A0AAI9MVP2_PROST</name>
<proteinExistence type="predicted"/>
<reference evidence="2" key="1">
    <citation type="submission" date="2024-02" db="EMBL/GenBank/DDBJ databases">
        <authorList>
            <consortium name="Clinical and Environmental Microbiology Branch: Whole genome sequencing antimicrobial resistance pathogens in the healthcare setting"/>
        </authorList>
    </citation>
    <scope>NUCLEOTIDE SEQUENCE</scope>
    <source>
        <strain evidence="2">2020GO-00142</strain>
    </source>
</reference>
<evidence type="ECO:0000313" key="2">
    <source>
        <dbReference type="EMBL" id="EMP9433152.1"/>
    </source>
</evidence>
<keyword evidence="1" id="KW-1133">Transmembrane helix</keyword>
<comment type="caution">
    <text evidence="2">The sequence shown here is derived from an EMBL/GenBank/DDBJ whole genome shotgun (WGS) entry which is preliminary data.</text>
</comment>
<keyword evidence="1" id="KW-0812">Transmembrane</keyword>